<evidence type="ECO:0000256" key="1">
    <source>
        <dbReference type="SAM" id="Coils"/>
    </source>
</evidence>
<evidence type="ECO:0000313" key="3">
    <source>
        <dbReference type="Proteomes" id="UP000783588"/>
    </source>
</evidence>
<dbReference type="Proteomes" id="UP000783588">
    <property type="component" value="Unassembled WGS sequence"/>
</dbReference>
<evidence type="ECO:0000313" key="2">
    <source>
        <dbReference type="EMBL" id="MBU5491273.1"/>
    </source>
</evidence>
<name>A0ABS6EUD8_9FIRM</name>
<accession>A0ABS6EUD8</accession>
<dbReference type="RefSeq" id="WP_216470987.1">
    <property type="nucleotide sequence ID" value="NZ_JAHLQI010000007.1"/>
</dbReference>
<gene>
    <name evidence="2" type="ORF">KQI75_11710</name>
</gene>
<sequence>MDLLELRSDQRLAESKNTKQGEMFVFASRQIKCTRCGIVPKRPETSFYKKTDGSSVFAGQNNRICVCKDCTNKIFEEYCEESDLMNGLIRFCCTFNYYYDKDMAQAMFDNCNFSIGSYIASVNRSFKGLSFVDSLDNIVSVPRPQTTSEDKQQISKSFDRTTSWTIEDRKNKDNVVSLVGYDPFASSGNYTDEQLKFLYNTSAGYITDSVEQDPHKLQNVILMVKTFLQIDTLDKLMTAEMNAHNPDIGLMTSYANMKEKLTSTATRIANENGFSEKTSSKSTQGVNTLSNKMKEMSDANFTLSKVNIHDVNMSESFREIAQMNAKALIDEMGMTGDDYARLCAEQRTFLSELQKQNDDLEETNRLLNIKIKDLETKMSK</sequence>
<proteinExistence type="predicted"/>
<feature type="coiled-coil region" evidence="1">
    <location>
        <begin position="343"/>
        <end position="377"/>
    </location>
</feature>
<comment type="caution">
    <text evidence="2">The sequence shown here is derived from an EMBL/GenBank/DDBJ whole genome shotgun (WGS) entry which is preliminary data.</text>
</comment>
<keyword evidence="3" id="KW-1185">Reference proteome</keyword>
<keyword evidence="1" id="KW-0175">Coiled coil</keyword>
<organism evidence="2 3">
    <name type="scientific">Butyricicoccus intestinisimiae</name>
    <dbReference type="NCBI Taxonomy" id="2841509"/>
    <lineage>
        <taxon>Bacteria</taxon>
        <taxon>Bacillati</taxon>
        <taxon>Bacillota</taxon>
        <taxon>Clostridia</taxon>
        <taxon>Eubacteriales</taxon>
        <taxon>Butyricicoccaceae</taxon>
        <taxon>Butyricicoccus</taxon>
    </lineage>
</organism>
<reference evidence="2 3" key="1">
    <citation type="submission" date="2021-06" db="EMBL/GenBank/DDBJ databases">
        <authorList>
            <person name="Sun Q."/>
            <person name="Li D."/>
        </authorList>
    </citation>
    <scope>NUCLEOTIDE SEQUENCE [LARGE SCALE GENOMIC DNA]</scope>
    <source>
        <strain evidence="2 3">MSJd-7</strain>
    </source>
</reference>
<dbReference type="EMBL" id="JAHLQI010000007">
    <property type="protein sequence ID" value="MBU5491273.1"/>
    <property type="molecule type" value="Genomic_DNA"/>
</dbReference>
<protein>
    <submittedName>
        <fullName evidence="2">Uncharacterized protein</fullName>
    </submittedName>
</protein>